<accession>A0A183G4T3</accession>
<dbReference type="AlphaFoldDB" id="A0A183G4T3"/>
<evidence type="ECO:0000313" key="1">
    <source>
        <dbReference type="EMBL" id="VDP06323.1"/>
    </source>
</evidence>
<dbReference type="Proteomes" id="UP000050761">
    <property type="component" value="Unassembled WGS sequence"/>
</dbReference>
<evidence type="ECO:0000313" key="2">
    <source>
        <dbReference type="Proteomes" id="UP000050761"/>
    </source>
</evidence>
<organism evidence="2 3">
    <name type="scientific">Heligmosomoides polygyrus</name>
    <name type="common">Parasitic roundworm</name>
    <dbReference type="NCBI Taxonomy" id="6339"/>
    <lineage>
        <taxon>Eukaryota</taxon>
        <taxon>Metazoa</taxon>
        <taxon>Ecdysozoa</taxon>
        <taxon>Nematoda</taxon>
        <taxon>Chromadorea</taxon>
        <taxon>Rhabditida</taxon>
        <taxon>Rhabditina</taxon>
        <taxon>Rhabditomorpha</taxon>
        <taxon>Strongyloidea</taxon>
        <taxon>Heligmosomidae</taxon>
        <taxon>Heligmosomoides</taxon>
    </lineage>
</organism>
<accession>A0A3P8EC17</accession>
<gene>
    <name evidence="1" type="ORF">HPBE_LOCUS16556</name>
</gene>
<reference evidence="3" key="2">
    <citation type="submission" date="2019-09" db="UniProtKB">
        <authorList>
            <consortium name="WormBaseParasite"/>
        </authorList>
    </citation>
    <scope>IDENTIFICATION</scope>
</reference>
<reference evidence="1 2" key="1">
    <citation type="submission" date="2018-11" db="EMBL/GenBank/DDBJ databases">
        <authorList>
            <consortium name="Pathogen Informatics"/>
        </authorList>
    </citation>
    <scope>NUCLEOTIDE SEQUENCE [LARGE SCALE GENOMIC DNA]</scope>
</reference>
<name>A0A183G4T3_HELPZ</name>
<dbReference type="OrthoDB" id="409898at2759"/>
<keyword evidence="2" id="KW-1185">Reference proteome</keyword>
<dbReference type="WBParaSite" id="HPBE_0001655701-mRNA-1">
    <property type="protein sequence ID" value="HPBE_0001655701-mRNA-1"/>
    <property type="gene ID" value="HPBE_0001655701"/>
</dbReference>
<dbReference type="EMBL" id="UZAH01029483">
    <property type="protein sequence ID" value="VDP06323.1"/>
    <property type="molecule type" value="Genomic_DNA"/>
</dbReference>
<protein>
    <submittedName>
        <fullName evidence="3">F-box protein</fullName>
    </submittedName>
</protein>
<sequence>MKDFVARLVLEYSTTRVTEVLITKDPNLYELLSYIGYNLATWFAIGHIIWQDPCSSVECGCVDGLLMRVGRSSGAKNGRFLCGAGDEVVLLQVKGHRTRPFYVEVLGPPMVSDMIVSERFRDAIASVERFDDSLMKIVVAVEERRCHFFSAYAPHSGCSEQSKDEFWSLLDENTAKRKCRNKI</sequence>
<proteinExistence type="predicted"/>
<evidence type="ECO:0000313" key="3">
    <source>
        <dbReference type="WBParaSite" id="HPBE_0001655701-mRNA-1"/>
    </source>
</evidence>